<reference evidence="2" key="1">
    <citation type="submission" date="2022-10" db="EMBL/GenBank/DDBJ databases">
        <title>Comparative genomics and taxonomic characterization of three novel marine species of genus Reichenbachiella exhibiting antioxidant and polysaccharide degradation activities.</title>
        <authorList>
            <person name="Muhammad N."/>
            <person name="Lee Y.-J."/>
            <person name="Ko J."/>
            <person name="Kim S.-G."/>
        </authorList>
    </citation>
    <scope>NUCLEOTIDE SEQUENCE</scope>
    <source>
        <strain evidence="2">Wsw4-B4</strain>
    </source>
</reference>
<gene>
    <name evidence="2" type="ORF">N7E81_16765</name>
</gene>
<evidence type="ECO:0000313" key="3">
    <source>
        <dbReference type="Proteomes" id="UP001062165"/>
    </source>
</evidence>
<sequence>MNNQLHIYQRNTEAVDSQRGYQYQILRTLELWIENYQDGLDEEIFCEFEDDIFQRDESNGKLKFRQVKLYASNFSFKSEEIVKSLINFFFLHIKTGYKDFDKEFVFETNTSIAGKYKDNNAELLRQWYENQDNLESDLIEKCKQLTKAIITEYVTSKSEQLKEEYEPKIISESLEQLKSIQDTEWESFVRNIKWSFGETNPQLEFSETIDRINLRLKNLNLNLGDHQIESLFGILYKEASLKATQKIPEERNLNSKILERLIKSSSSDTDRWYWEVKARWNEVEKIDHLILGELFEIIDAGRHCRRNSHLHRHSEFWITLLNFYIKELDLDEYLRNKAVYEYVWLRVLPEENFKQPTGDLLGDETLVKEYLGNLNNFKNPQELEDYQAILNICFTTSLSKKLDIEFAQIIEWNKNLKIEIENRLSVSINPNDICHYYEILGNQALLMSNLEKRKEIPKELVKYYSKVLENIDKADLYHVTTFGERINKYCAFLLKIDSDKFLELINELEAFNEKLDDLISKRDGDFSKAKVQVQRGYSYMQSKDRRLLLKALDYFHKAKDLYYRSETIEGHILALLNISQLYSSMGLNIAAKNYALSGLWILLNGTTEIYFDKLIKGFNMLFYYDFLQGRWLSAIRDFRLFITSRFEFSSDDLNILEEEMLGETFSAFAIILKAIPSIAKDENGLSEQVLKSLGSVGENYIEPAFEIIEEEYPDEKIINLIDRKIDSYPLSDFGNSSEIIFLALGIKWTIEFENNFDNIPIAEEFCSFLQILLAEMALSEFDFHFVKGELRIQLELSKDLQAPEQLSTDAYTWKAFVKHFDSPKPEEINFHAASVSLTLKLILLEFSLLKKEEFEHLFERLLKDFDLPNRSLSGNLYQRMYRFLFKKEEFEFLNGFELANIDSNAFASLPRQNDVLVWRNDISQKYDKKEAIKAIKGRYKNSYNGLYITLSKLTQNVHFHQFVWELRREGWLDWQILSAMLLFVANYKTKQKLKDFKGSEEEYAEELGKKFHDIVYQDEKEFYIEFPLEAFKTEEFRMHLETSPVHILPTLGLENKSRIQNARIVGDFLKVRFNLKKDNTDEDNPLYNIGRI</sequence>
<protein>
    <submittedName>
        <fullName evidence="2">DUF4297 domain-containing protein</fullName>
    </submittedName>
</protein>
<proteinExistence type="predicted"/>
<accession>A0ABY6D1Q1</accession>
<dbReference type="Pfam" id="PF14130">
    <property type="entry name" value="Cap4_nuclease"/>
    <property type="match status" value="1"/>
</dbReference>
<dbReference type="RefSeq" id="WP_263050751.1">
    <property type="nucleotide sequence ID" value="NZ_CP106735.1"/>
</dbReference>
<evidence type="ECO:0000259" key="1">
    <source>
        <dbReference type="Pfam" id="PF14130"/>
    </source>
</evidence>
<name>A0ABY6D1Q1_9BACT</name>
<dbReference type="EMBL" id="CP106735">
    <property type="protein sequence ID" value="UXX79008.1"/>
    <property type="molecule type" value="Genomic_DNA"/>
</dbReference>
<organism evidence="2 3">
    <name type="scientific">Reichenbachiella carrageenanivorans</name>
    <dbReference type="NCBI Taxonomy" id="2979869"/>
    <lineage>
        <taxon>Bacteria</taxon>
        <taxon>Pseudomonadati</taxon>
        <taxon>Bacteroidota</taxon>
        <taxon>Cytophagia</taxon>
        <taxon>Cytophagales</taxon>
        <taxon>Reichenbachiellaceae</taxon>
        <taxon>Reichenbachiella</taxon>
    </lineage>
</organism>
<dbReference type="InterPro" id="IPR025382">
    <property type="entry name" value="Cap4-like_endonuclease_dom"/>
</dbReference>
<feature type="domain" description="CD-NTase associated protein 4-like DNA endonuclease" evidence="1">
    <location>
        <begin position="17"/>
        <end position="183"/>
    </location>
</feature>
<evidence type="ECO:0000313" key="2">
    <source>
        <dbReference type="EMBL" id="UXX79008.1"/>
    </source>
</evidence>
<dbReference type="Proteomes" id="UP001062165">
    <property type="component" value="Chromosome"/>
</dbReference>
<keyword evidence="3" id="KW-1185">Reference proteome</keyword>